<protein>
    <recommendedName>
        <fullName evidence="4">Lipoprotein</fullName>
    </recommendedName>
</protein>
<keyword evidence="3" id="KW-1185">Reference proteome</keyword>
<feature type="compositionally biased region" description="Low complexity" evidence="1">
    <location>
        <begin position="41"/>
        <end position="63"/>
    </location>
</feature>
<proteinExistence type="predicted"/>
<evidence type="ECO:0008006" key="4">
    <source>
        <dbReference type="Google" id="ProtNLM"/>
    </source>
</evidence>
<feature type="compositionally biased region" description="Pro residues" evidence="1">
    <location>
        <begin position="26"/>
        <end position="40"/>
    </location>
</feature>
<evidence type="ECO:0000313" key="2">
    <source>
        <dbReference type="EMBL" id="MBL7252828.1"/>
    </source>
</evidence>
<accession>A0ABS1VDR5</accession>
<dbReference type="RefSeq" id="WP_202989182.1">
    <property type="nucleotide sequence ID" value="NZ_JAENHO010000001.1"/>
</dbReference>
<comment type="caution">
    <text evidence="2">The sequence shown here is derived from an EMBL/GenBank/DDBJ whole genome shotgun (WGS) entry which is preliminary data.</text>
</comment>
<gene>
    <name evidence="2" type="ORF">JKJ07_00745</name>
</gene>
<evidence type="ECO:0000313" key="3">
    <source>
        <dbReference type="Proteomes" id="UP000598996"/>
    </source>
</evidence>
<feature type="region of interest" description="Disordered" evidence="1">
    <location>
        <begin position="20"/>
        <end position="77"/>
    </location>
</feature>
<reference evidence="2 3" key="1">
    <citation type="submission" date="2021-01" db="EMBL/GenBank/DDBJ databases">
        <title>Actinoplanes sp. nov. LDG1-01 isolated from lichen.</title>
        <authorList>
            <person name="Saeng-In P."/>
            <person name="Phongsopitanun W."/>
            <person name="Kanchanasin P."/>
            <person name="Yuki M."/>
            <person name="Kudo T."/>
            <person name="Ohkuma M."/>
            <person name="Tanasupawat S."/>
        </authorList>
    </citation>
    <scope>NUCLEOTIDE SEQUENCE [LARGE SCALE GENOMIC DNA]</scope>
    <source>
        <strain evidence="2 3">LDG1-01</strain>
    </source>
</reference>
<dbReference type="EMBL" id="JAENHO010000001">
    <property type="protein sequence ID" value="MBL7252828.1"/>
    <property type="molecule type" value="Genomic_DNA"/>
</dbReference>
<feature type="compositionally biased region" description="Polar residues" evidence="1">
    <location>
        <begin position="64"/>
        <end position="76"/>
    </location>
</feature>
<dbReference type="PROSITE" id="PS51257">
    <property type="entry name" value="PROKAR_LIPOPROTEIN"/>
    <property type="match status" value="1"/>
</dbReference>
<name>A0ABS1VDR5_9ACTN</name>
<dbReference type="Proteomes" id="UP000598996">
    <property type="component" value="Unassembled WGS sequence"/>
</dbReference>
<sequence length="254" mass="26278">MRPLLSGVLVAVLVGGCGSEPRAEPAAPPPQLPSPAPSPAPSLSLGGLGLSTPGPLSLAPTTASRQAGPSSETAGRNSDGWEVTVYYTAVERFHDDEPTDVTGCLKLDCAHGDDDLGSYPASFVQAVQDEGTGHTTAGKYLNWSYDVGYWLDTAPRSADGRRLTPFVSAAADPGVLPYGTRFTLATCGHQDDGSAPPAATCTALRDGKWLITDEFTPGLGGSKHIDAYIGPETGPGFTDSAWYVSLSGVRLTLS</sequence>
<organism evidence="2 3">
    <name type="scientific">Paractinoplanes lichenicola</name>
    <dbReference type="NCBI Taxonomy" id="2802976"/>
    <lineage>
        <taxon>Bacteria</taxon>
        <taxon>Bacillati</taxon>
        <taxon>Actinomycetota</taxon>
        <taxon>Actinomycetes</taxon>
        <taxon>Micromonosporales</taxon>
        <taxon>Micromonosporaceae</taxon>
        <taxon>Paractinoplanes</taxon>
    </lineage>
</organism>
<evidence type="ECO:0000256" key="1">
    <source>
        <dbReference type="SAM" id="MobiDB-lite"/>
    </source>
</evidence>